<protein>
    <submittedName>
        <fullName evidence="8">Amino acid ABC transporter substrate-binding protein</fullName>
    </submittedName>
</protein>
<feature type="domain" description="Solute-binding protein family 3/N-terminal" evidence="7">
    <location>
        <begin position="96"/>
        <end position="315"/>
    </location>
</feature>
<dbReference type="GO" id="GO:0030313">
    <property type="term" value="C:cell envelope"/>
    <property type="evidence" value="ECO:0007669"/>
    <property type="project" value="UniProtKB-SubCell"/>
</dbReference>
<evidence type="ECO:0000256" key="5">
    <source>
        <dbReference type="ARBA" id="ARBA00023288"/>
    </source>
</evidence>
<accession>A0A4R1B3Y1</accession>
<reference evidence="8 9" key="1">
    <citation type="submission" date="2019-03" db="EMBL/GenBank/DDBJ databases">
        <authorList>
            <person name="Jensen L."/>
            <person name="Storgaard J."/>
            <person name="Sulaj E."/>
            <person name="Schramm A."/>
            <person name="Marshall I.P.G."/>
        </authorList>
    </citation>
    <scope>NUCLEOTIDE SEQUENCE [LARGE SCALE GENOMIC DNA]</scope>
    <source>
        <strain evidence="8 9">2017H2G3</strain>
    </source>
</reference>
<dbReference type="PANTHER" id="PTHR35936">
    <property type="entry name" value="MEMBRANE-BOUND LYTIC MUREIN TRANSGLYCOSYLASE F"/>
    <property type="match status" value="1"/>
</dbReference>
<dbReference type="EMBL" id="SJTH01000007">
    <property type="protein sequence ID" value="TCJ04741.1"/>
    <property type="molecule type" value="Genomic_DNA"/>
</dbReference>
<keyword evidence="5" id="KW-0449">Lipoprotein</keyword>
<dbReference type="AlphaFoldDB" id="A0A4R1B3Y1"/>
<evidence type="ECO:0000256" key="6">
    <source>
        <dbReference type="RuleBase" id="RU003744"/>
    </source>
</evidence>
<keyword evidence="4" id="KW-0564">Palmitate</keyword>
<dbReference type="PANTHER" id="PTHR35936:SF34">
    <property type="entry name" value="ABC TRANSPORTER EXTRACELLULAR-BINDING PROTEIN YCKB-RELATED"/>
    <property type="match status" value="1"/>
</dbReference>
<dbReference type="OrthoDB" id="8613538at2"/>
<comment type="caution">
    <text evidence="8">The sequence shown here is derived from an EMBL/GenBank/DDBJ whole genome shotgun (WGS) entry which is preliminary data.</text>
</comment>
<dbReference type="InterPro" id="IPR001638">
    <property type="entry name" value="Solute-binding_3/MltF_N"/>
</dbReference>
<dbReference type="Pfam" id="PF00497">
    <property type="entry name" value="SBP_bac_3"/>
    <property type="match status" value="1"/>
</dbReference>
<evidence type="ECO:0000256" key="4">
    <source>
        <dbReference type="ARBA" id="ARBA00023139"/>
    </source>
</evidence>
<dbReference type="Proteomes" id="UP000293846">
    <property type="component" value="Unassembled WGS sequence"/>
</dbReference>
<keyword evidence="9" id="KW-1185">Reference proteome</keyword>
<comment type="subcellular location">
    <subcellularLocation>
        <location evidence="1">Cell envelope</location>
    </subcellularLocation>
</comment>
<gene>
    <name evidence="8" type="ORF">E0Y62_08020</name>
</gene>
<dbReference type="PROSITE" id="PS01039">
    <property type="entry name" value="SBP_BACTERIAL_3"/>
    <property type="match status" value="1"/>
</dbReference>
<dbReference type="CDD" id="cd13711">
    <property type="entry name" value="PBP2_Ngo0372_TcyA"/>
    <property type="match status" value="1"/>
</dbReference>
<evidence type="ECO:0000256" key="2">
    <source>
        <dbReference type="ARBA" id="ARBA00010333"/>
    </source>
</evidence>
<evidence type="ECO:0000256" key="1">
    <source>
        <dbReference type="ARBA" id="ARBA00004196"/>
    </source>
</evidence>
<comment type="similarity">
    <text evidence="2 6">Belongs to the bacterial solute-binding protein 3 family.</text>
</comment>
<evidence type="ECO:0000313" key="9">
    <source>
        <dbReference type="Proteomes" id="UP000293846"/>
    </source>
</evidence>
<organism evidence="8 9">
    <name type="scientific">Cytobacillus praedii</name>
    <dbReference type="NCBI Taxonomy" id="1742358"/>
    <lineage>
        <taxon>Bacteria</taxon>
        <taxon>Bacillati</taxon>
        <taxon>Bacillota</taxon>
        <taxon>Bacilli</taxon>
        <taxon>Bacillales</taxon>
        <taxon>Bacillaceae</taxon>
        <taxon>Cytobacillus</taxon>
    </lineage>
</organism>
<dbReference type="STRING" id="1742358.GCA_001439605_04772"/>
<dbReference type="Gene3D" id="3.40.190.10">
    <property type="entry name" value="Periplasmic binding protein-like II"/>
    <property type="match status" value="2"/>
</dbReference>
<evidence type="ECO:0000256" key="3">
    <source>
        <dbReference type="ARBA" id="ARBA00022729"/>
    </source>
</evidence>
<name>A0A4R1B3Y1_9BACI</name>
<dbReference type="SUPFAM" id="SSF53850">
    <property type="entry name" value="Periplasmic binding protein-like II"/>
    <property type="match status" value="1"/>
</dbReference>
<keyword evidence="3" id="KW-0732">Signal</keyword>
<evidence type="ECO:0000259" key="7">
    <source>
        <dbReference type="SMART" id="SM00062"/>
    </source>
</evidence>
<dbReference type="SMART" id="SM00062">
    <property type="entry name" value="PBPb"/>
    <property type="match status" value="1"/>
</dbReference>
<evidence type="ECO:0000313" key="8">
    <source>
        <dbReference type="EMBL" id="TCJ04741.1"/>
    </source>
</evidence>
<proteinExistence type="inferred from homology"/>
<dbReference type="InterPro" id="IPR018313">
    <property type="entry name" value="SBP_3_CS"/>
</dbReference>
<sequence length="318" mass="35297">MEQVVIRTGLEKIKGKDISFDRTGSHTLILLIPIKLIGIEGLKVRKFSLLALFFSLVLVISACGTNKANPESESNNAEKQDTQTEDLLAKVKDEGKLLIGTEGTYPPFTFHDDKGELTGFDVEIVKEIAKRLDVEPVFMETQWDAMFAGLDSKRFDMVANQVGIRPDRQEKYDFSDPYITSAGVLIKHVDNEAVTSFENIEGLKAAQSMTSNYADIAKSHGAEIVGVEGFNQAIELINSKRADVTINDKLSFLDFKKHKPDAPVEIAATLDDASQSGLMFRKGSETLIDEVNKALKEIIEDGTYLEISEKWFGEDVLK</sequence>